<dbReference type="InterPro" id="IPR017946">
    <property type="entry name" value="PLC-like_Pdiesterase_TIM-brl"/>
</dbReference>
<dbReference type="SUPFAM" id="SSF51695">
    <property type="entry name" value="PLC-like phosphodiesterases"/>
    <property type="match status" value="1"/>
</dbReference>
<dbReference type="InterPro" id="IPR051057">
    <property type="entry name" value="PI-PLC_domain"/>
</dbReference>
<dbReference type="PANTHER" id="PTHR13593">
    <property type="match status" value="1"/>
</dbReference>
<dbReference type="Pfam" id="PF26146">
    <property type="entry name" value="PI-PLC_X"/>
    <property type="match status" value="1"/>
</dbReference>
<dbReference type="PROSITE" id="PS50007">
    <property type="entry name" value="PIPLC_X_DOMAIN"/>
    <property type="match status" value="1"/>
</dbReference>
<dbReference type="PANTHER" id="PTHR13593:SF140">
    <property type="entry name" value="PLC-LIKE PHOSPHODIESTERASE"/>
    <property type="match status" value="1"/>
</dbReference>
<dbReference type="Proteomes" id="UP001479436">
    <property type="component" value="Unassembled WGS sequence"/>
</dbReference>
<evidence type="ECO:0000313" key="3">
    <source>
        <dbReference type="Proteomes" id="UP001479436"/>
    </source>
</evidence>
<evidence type="ECO:0000256" key="1">
    <source>
        <dbReference type="SAM" id="SignalP"/>
    </source>
</evidence>
<dbReference type="Gene3D" id="3.20.20.190">
    <property type="entry name" value="Phosphatidylinositol (PI) phosphodiesterase"/>
    <property type="match status" value="1"/>
</dbReference>
<feature type="chain" id="PRO_5047089863" evidence="1">
    <location>
        <begin position="21"/>
        <end position="371"/>
    </location>
</feature>
<keyword evidence="1" id="KW-0732">Signal</keyword>
<reference evidence="2 3" key="1">
    <citation type="submission" date="2023-04" db="EMBL/GenBank/DDBJ databases">
        <title>Genome of Basidiobolus ranarum AG-B5.</title>
        <authorList>
            <person name="Stajich J.E."/>
            <person name="Carter-House D."/>
            <person name="Gryganskyi A."/>
        </authorList>
    </citation>
    <scope>NUCLEOTIDE SEQUENCE [LARGE SCALE GENOMIC DNA]</scope>
    <source>
        <strain evidence="2 3">AG-B5</strain>
    </source>
</reference>
<dbReference type="EMBL" id="JASJQH010003055">
    <property type="protein sequence ID" value="KAK9759800.1"/>
    <property type="molecule type" value="Genomic_DNA"/>
</dbReference>
<evidence type="ECO:0000313" key="2">
    <source>
        <dbReference type="EMBL" id="KAK9759800.1"/>
    </source>
</evidence>
<gene>
    <name evidence="2" type="ORF">K7432_016826</name>
</gene>
<keyword evidence="3" id="KW-1185">Reference proteome</keyword>
<organism evidence="2 3">
    <name type="scientific">Basidiobolus ranarum</name>
    <dbReference type="NCBI Taxonomy" id="34480"/>
    <lineage>
        <taxon>Eukaryota</taxon>
        <taxon>Fungi</taxon>
        <taxon>Fungi incertae sedis</taxon>
        <taxon>Zoopagomycota</taxon>
        <taxon>Entomophthoromycotina</taxon>
        <taxon>Basidiobolomycetes</taxon>
        <taxon>Basidiobolales</taxon>
        <taxon>Basidiobolaceae</taxon>
        <taxon>Basidiobolus</taxon>
    </lineage>
</organism>
<sequence length="371" mass="42172">MISYTMIITIWLVLTSNTLAWPWSRKVNWDTVSTPVATCSGDILDPSINECNGPRRFCYLPVNLYFWLGSHNAGAISPLGCIFWERNQLHSLSKQLSYGSRILDIDLAKRYGRIHIVHGPRTFGLFENSFQEIWNWVYSASGEGQVVVVYLSDNGGGFEADELDQIIKNVCGVNCGKIHRNAKRNSTWPILGDLISRDQRIIISTSKYFQKYVNDYIDSDGVSHVGSQFLSYNWFTADSYQCGHDSYGEVLDCAHELCTTDSHPEILIQNFGVWSCDIFGRYNPRVHDVLYSEQGCELEQSGAYVSVLLNWFTTLGEDNVRNLTIEANDIQLSKARRQHRIPTDSYLDNIQISNSGSQSYKSLLFIQKLVL</sequence>
<comment type="caution">
    <text evidence="2">The sequence shown here is derived from an EMBL/GenBank/DDBJ whole genome shotgun (WGS) entry which is preliminary data.</text>
</comment>
<accession>A0ABR2WE67</accession>
<name>A0ABR2WE67_9FUNG</name>
<proteinExistence type="predicted"/>
<feature type="signal peptide" evidence="1">
    <location>
        <begin position="1"/>
        <end position="20"/>
    </location>
</feature>
<protein>
    <submittedName>
        <fullName evidence="2">Uncharacterized protein</fullName>
    </submittedName>
</protein>